<evidence type="ECO:0000259" key="8">
    <source>
        <dbReference type="PROSITE" id="PS50928"/>
    </source>
</evidence>
<feature type="transmembrane region" description="Helical" evidence="7">
    <location>
        <begin position="132"/>
        <end position="152"/>
    </location>
</feature>
<keyword evidence="6 7" id="KW-0472">Membrane</keyword>
<evidence type="ECO:0000256" key="5">
    <source>
        <dbReference type="ARBA" id="ARBA00022989"/>
    </source>
</evidence>
<keyword evidence="4 7" id="KW-0812">Transmembrane</keyword>
<keyword evidence="3" id="KW-1003">Cell membrane</keyword>
<comment type="caution">
    <text evidence="9">The sequence shown here is derived from an EMBL/GenBank/DDBJ whole genome shotgun (WGS) entry which is preliminary data.</text>
</comment>
<evidence type="ECO:0000256" key="2">
    <source>
        <dbReference type="ARBA" id="ARBA00022448"/>
    </source>
</evidence>
<dbReference type="SUPFAM" id="SSF161098">
    <property type="entry name" value="MetI-like"/>
    <property type="match status" value="1"/>
</dbReference>
<dbReference type="InterPro" id="IPR035906">
    <property type="entry name" value="MetI-like_sf"/>
</dbReference>
<gene>
    <name evidence="9" type="ORF">ACFP7A_03635</name>
</gene>
<protein>
    <submittedName>
        <fullName evidence="9">ABC transporter permease</fullName>
    </submittedName>
</protein>
<comment type="subcellular location">
    <subcellularLocation>
        <location evidence="1 7">Cell membrane</location>
        <topology evidence="1 7">Multi-pass membrane protein</topology>
    </subcellularLocation>
</comment>
<evidence type="ECO:0000313" key="10">
    <source>
        <dbReference type="Proteomes" id="UP001596267"/>
    </source>
</evidence>
<accession>A0ABW1WBF4</accession>
<comment type="similarity">
    <text evidence="7">Belongs to the binding-protein-dependent transport system permease family.</text>
</comment>
<reference evidence="10" key="1">
    <citation type="journal article" date="2019" name="Int. J. Syst. Evol. Microbiol.">
        <title>The Global Catalogue of Microorganisms (GCM) 10K type strain sequencing project: providing services to taxonomists for standard genome sequencing and annotation.</title>
        <authorList>
            <consortium name="The Broad Institute Genomics Platform"/>
            <consortium name="The Broad Institute Genome Sequencing Center for Infectious Disease"/>
            <person name="Wu L."/>
            <person name="Ma J."/>
        </authorList>
    </citation>
    <scope>NUCLEOTIDE SEQUENCE [LARGE SCALE GENOMIC DNA]</scope>
    <source>
        <strain evidence="10">CCUG 42001</strain>
    </source>
</reference>
<dbReference type="CDD" id="cd06261">
    <property type="entry name" value="TM_PBP2"/>
    <property type="match status" value="1"/>
</dbReference>
<dbReference type="RefSeq" id="WP_253051782.1">
    <property type="nucleotide sequence ID" value="NZ_JAMXWN010000001.1"/>
</dbReference>
<evidence type="ECO:0000256" key="4">
    <source>
        <dbReference type="ARBA" id="ARBA00022692"/>
    </source>
</evidence>
<keyword evidence="10" id="KW-1185">Reference proteome</keyword>
<dbReference type="Proteomes" id="UP001596267">
    <property type="component" value="Unassembled WGS sequence"/>
</dbReference>
<evidence type="ECO:0000256" key="6">
    <source>
        <dbReference type="ARBA" id="ARBA00023136"/>
    </source>
</evidence>
<sequence>MGRYVLKRLGYMCVTFYVVITLTFLSMKLLPGTPFQNPKLSPVQINQLKHYYGLDQPVAVQYVKYLWNLLHGDMGGSFQFGNESVSTLLMAKFPVSMDLGLEAIILGTIFGILLGIIAGLHRGKVLDWGTMVFSVLGISIPSFIFAGVLQYFLGVYVQLFPVAGWNGPSSHVLPVISLAVGVLAEVALFMRTEMVEVINQDYIVTAQAKGLSRAAIVYKHAIRNALIPVVTILGPLTAAIITGSLVIESIFGIPGIGSQYVSSITTNDYPMIMGTTELYAGLFILSIFVVDILYGIIDPRIRVSGGRA</sequence>
<feature type="transmembrane region" description="Helical" evidence="7">
    <location>
        <begin position="278"/>
        <end position="297"/>
    </location>
</feature>
<evidence type="ECO:0000256" key="7">
    <source>
        <dbReference type="RuleBase" id="RU363032"/>
    </source>
</evidence>
<proteinExistence type="inferred from homology"/>
<keyword evidence="5 7" id="KW-1133">Transmembrane helix</keyword>
<dbReference type="PANTHER" id="PTHR43163:SF6">
    <property type="entry name" value="DIPEPTIDE TRANSPORT SYSTEM PERMEASE PROTEIN DPPB-RELATED"/>
    <property type="match status" value="1"/>
</dbReference>
<feature type="domain" description="ABC transmembrane type-1" evidence="8">
    <location>
        <begin position="93"/>
        <end position="294"/>
    </location>
</feature>
<dbReference type="PANTHER" id="PTHR43163">
    <property type="entry name" value="DIPEPTIDE TRANSPORT SYSTEM PERMEASE PROTEIN DPPB-RELATED"/>
    <property type="match status" value="1"/>
</dbReference>
<feature type="transmembrane region" description="Helical" evidence="7">
    <location>
        <begin position="172"/>
        <end position="190"/>
    </location>
</feature>
<dbReference type="Pfam" id="PF00528">
    <property type="entry name" value="BPD_transp_1"/>
    <property type="match status" value="1"/>
</dbReference>
<name>A0ABW1WBF4_9BACL</name>
<feature type="transmembrane region" description="Helical" evidence="7">
    <location>
        <begin position="225"/>
        <end position="247"/>
    </location>
</feature>
<dbReference type="Pfam" id="PF19300">
    <property type="entry name" value="BPD_transp_1_N"/>
    <property type="match status" value="1"/>
</dbReference>
<dbReference type="Gene3D" id="1.10.3720.10">
    <property type="entry name" value="MetI-like"/>
    <property type="match status" value="1"/>
</dbReference>
<evidence type="ECO:0000256" key="1">
    <source>
        <dbReference type="ARBA" id="ARBA00004651"/>
    </source>
</evidence>
<feature type="transmembrane region" description="Helical" evidence="7">
    <location>
        <begin position="9"/>
        <end position="30"/>
    </location>
</feature>
<organism evidence="9 10">
    <name type="scientific">Sporolactobacillus kofuensis</name>
    <dbReference type="NCBI Taxonomy" id="269672"/>
    <lineage>
        <taxon>Bacteria</taxon>
        <taxon>Bacillati</taxon>
        <taxon>Bacillota</taxon>
        <taxon>Bacilli</taxon>
        <taxon>Bacillales</taxon>
        <taxon>Sporolactobacillaceae</taxon>
        <taxon>Sporolactobacillus</taxon>
    </lineage>
</organism>
<keyword evidence="2 7" id="KW-0813">Transport</keyword>
<dbReference type="PROSITE" id="PS50928">
    <property type="entry name" value="ABC_TM1"/>
    <property type="match status" value="1"/>
</dbReference>
<dbReference type="EMBL" id="JBHSTQ010000002">
    <property type="protein sequence ID" value="MFC6385686.1"/>
    <property type="molecule type" value="Genomic_DNA"/>
</dbReference>
<dbReference type="InterPro" id="IPR000515">
    <property type="entry name" value="MetI-like"/>
</dbReference>
<evidence type="ECO:0000256" key="3">
    <source>
        <dbReference type="ARBA" id="ARBA00022475"/>
    </source>
</evidence>
<dbReference type="InterPro" id="IPR045621">
    <property type="entry name" value="BPD_transp_1_N"/>
</dbReference>
<feature type="transmembrane region" description="Helical" evidence="7">
    <location>
        <begin position="99"/>
        <end position="120"/>
    </location>
</feature>
<evidence type="ECO:0000313" key="9">
    <source>
        <dbReference type="EMBL" id="MFC6385686.1"/>
    </source>
</evidence>